<organism evidence="1 2">
    <name type="scientific">Panicum virgatum</name>
    <name type="common">Blackwell switchgrass</name>
    <dbReference type="NCBI Taxonomy" id="38727"/>
    <lineage>
        <taxon>Eukaryota</taxon>
        <taxon>Viridiplantae</taxon>
        <taxon>Streptophyta</taxon>
        <taxon>Embryophyta</taxon>
        <taxon>Tracheophyta</taxon>
        <taxon>Spermatophyta</taxon>
        <taxon>Magnoliopsida</taxon>
        <taxon>Liliopsida</taxon>
        <taxon>Poales</taxon>
        <taxon>Poaceae</taxon>
        <taxon>PACMAD clade</taxon>
        <taxon>Panicoideae</taxon>
        <taxon>Panicodae</taxon>
        <taxon>Paniceae</taxon>
        <taxon>Panicinae</taxon>
        <taxon>Panicum</taxon>
        <taxon>Panicum sect. Hiantes</taxon>
    </lineage>
</organism>
<dbReference type="AlphaFoldDB" id="A0A8T0QT63"/>
<dbReference type="Proteomes" id="UP000823388">
    <property type="component" value="Chromosome 6N"/>
</dbReference>
<dbReference type="EMBL" id="CM029048">
    <property type="protein sequence ID" value="KAG2576412.1"/>
    <property type="molecule type" value="Genomic_DNA"/>
</dbReference>
<sequence>MKFSTDLFASRRILRASRTQHGLKCETLLTSYAAPSTADRRHRAPGAWLARSAAFPHRFPPRCALPAAITARALRRRTSALHVSGRPKLNRAYEKGLRGEVMDRRAFFLVIYIYTYILMI</sequence>
<name>A0A8T0QT63_PANVG</name>
<evidence type="ECO:0000313" key="2">
    <source>
        <dbReference type="Proteomes" id="UP000823388"/>
    </source>
</evidence>
<accession>A0A8T0QT63</accession>
<proteinExistence type="predicted"/>
<comment type="caution">
    <text evidence="1">The sequence shown here is derived from an EMBL/GenBank/DDBJ whole genome shotgun (WGS) entry which is preliminary data.</text>
</comment>
<evidence type="ECO:0000313" key="1">
    <source>
        <dbReference type="EMBL" id="KAG2576412.1"/>
    </source>
</evidence>
<reference evidence="1 2" key="1">
    <citation type="submission" date="2020-05" db="EMBL/GenBank/DDBJ databases">
        <title>WGS assembly of Panicum virgatum.</title>
        <authorList>
            <person name="Lovell J.T."/>
            <person name="Jenkins J."/>
            <person name="Shu S."/>
            <person name="Juenger T.E."/>
            <person name="Schmutz J."/>
        </authorList>
    </citation>
    <scope>NUCLEOTIDE SEQUENCE [LARGE SCALE GENOMIC DNA]</scope>
    <source>
        <strain evidence="2">cv. AP13</strain>
    </source>
</reference>
<protein>
    <submittedName>
        <fullName evidence="1">Uncharacterized protein</fullName>
    </submittedName>
</protein>
<keyword evidence="2" id="KW-1185">Reference proteome</keyword>
<gene>
    <name evidence="1" type="ORF">PVAP13_6NG020400</name>
</gene>